<protein>
    <submittedName>
        <fullName evidence="1">Uncharacterized protein</fullName>
    </submittedName>
</protein>
<proteinExistence type="predicted"/>
<dbReference type="RefSeq" id="XP_003148124.1">
    <property type="nucleotide sequence ID" value="XM_003148076.1"/>
</dbReference>
<name>A0A1S0TLG6_LOALO</name>
<reference evidence="1" key="1">
    <citation type="submission" date="2012-04" db="EMBL/GenBank/DDBJ databases">
        <title>The Genome Sequence of Loa loa.</title>
        <authorList>
            <consortium name="The Broad Institute Genome Sequencing Platform"/>
            <consortium name="Broad Institute Genome Sequencing Center for Infectious Disease"/>
            <person name="Nutman T.B."/>
            <person name="Fink D.L."/>
            <person name="Russ C."/>
            <person name="Young S."/>
            <person name="Zeng Q."/>
            <person name="Gargeya S."/>
            <person name="Alvarado L."/>
            <person name="Berlin A."/>
            <person name="Chapman S.B."/>
            <person name="Chen Z."/>
            <person name="Freedman E."/>
            <person name="Gellesch M."/>
            <person name="Goldberg J."/>
            <person name="Griggs A."/>
            <person name="Gujja S."/>
            <person name="Heilman E.R."/>
            <person name="Heiman D."/>
            <person name="Howarth C."/>
            <person name="Mehta T."/>
            <person name="Neiman D."/>
            <person name="Pearson M."/>
            <person name="Roberts A."/>
            <person name="Saif S."/>
            <person name="Shea T."/>
            <person name="Shenoy N."/>
            <person name="Sisk P."/>
            <person name="Stolte C."/>
            <person name="Sykes S."/>
            <person name="White J."/>
            <person name="Yandava C."/>
            <person name="Haas B."/>
            <person name="Henn M.R."/>
            <person name="Nusbaum C."/>
            <person name="Birren B."/>
        </authorList>
    </citation>
    <scope>NUCLEOTIDE SEQUENCE [LARGE SCALE GENOMIC DNA]</scope>
</reference>
<dbReference type="KEGG" id="loa:LOAG_12562"/>
<dbReference type="InParanoid" id="A0A1S0TLG6"/>
<dbReference type="GeneID" id="9950029"/>
<dbReference type="CTD" id="9950029"/>
<sequence length="151" mass="17390">MSKQVNNYNYILTDIAQMTEAKMVIFDAAGTSKKCKCYGKNIIVTLQPTTKLEHFQTFVHLCQISFLVFIRVCPSSDLPSHALPLPLFATYHVQFSILFCFNSPIPQHVLVHQCLYNRSKGMMGWYTAAGFQRTKSEKPFQLRIVRCRISY</sequence>
<dbReference type="AlphaFoldDB" id="A0A1S0TLG6"/>
<evidence type="ECO:0000313" key="1">
    <source>
        <dbReference type="EMBL" id="EFO15944.1"/>
    </source>
</evidence>
<accession>A0A1S0TLG6</accession>
<organism evidence="1">
    <name type="scientific">Loa loa</name>
    <name type="common">Eye worm</name>
    <name type="synonym">Filaria loa</name>
    <dbReference type="NCBI Taxonomy" id="7209"/>
    <lineage>
        <taxon>Eukaryota</taxon>
        <taxon>Metazoa</taxon>
        <taxon>Ecdysozoa</taxon>
        <taxon>Nematoda</taxon>
        <taxon>Chromadorea</taxon>
        <taxon>Rhabditida</taxon>
        <taxon>Spirurina</taxon>
        <taxon>Spiruromorpha</taxon>
        <taxon>Filarioidea</taxon>
        <taxon>Onchocercidae</taxon>
        <taxon>Loa</taxon>
    </lineage>
</organism>
<gene>
    <name evidence="1" type="ORF">LOAG_12562</name>
</gene>
<dbReference type="EMBL" id="JH712195">
    <property type="protein sequence ID" value="EFO15944.1"/>
    <property type="molecule type" value="Genomic_DNA"/>
</dbReference>